<name>A0A6V8SGG0_9CLOT</name>
<dbReference type="EMBL" id="BLZR01000001">
    <property type="protein sequence ID" value="GFP76267.1"/>
    <property type="molecule type" value="Genomic_DNA"/>
</dbReference>
<dbReference type="Gene3D" id="3.40.50.1000">
    <property type="entry name" value="HAD superfamily/HAD-like"/>
    <property type="match status" value="1"/>
</dbReference>
<sequence length="168" mass="19894">MIKGILFDWHGVLVENDSSNGERVKSIYNKLLQNTATEDEIIEIVTSYKKYEPLWEVLPELKKYFKMCVVNNGPKATFKYWDQYYGYSEFMDFVNSEMEGVEKPQPEIYKIACKRICVEPSEVIYMDDSFGFPEETEKLNMKFIHWSTTKDGFAEFKKYLNDHTEVKI</sequence>
<evidence type="ECO:0000313" key="2">
    <source>
        <dbReference type="Proteomes" id="UP000580568"/>
    </source>
</evidence>
<dbReference type="PANTHER" id="PTHR43611">
    <property type="entry name" value="ALPHA-D-GLUCOSE 1-PHOSPHATE PHOSPHATASE"/>
    <property type="match status" value="1"/>
</dbReference>
<dbReference type="AlphaFoldDB" id="A0A6V8SGG0"/>
<dbReference type="Proteomes" id="UP000580568">
    <property type="component" value="Unassembled WGS sequence"/>
</dbReference>
<dbReference type="SUPFAM" id="SSF56784">
    <property type="entry name" value="HAD-like"/>
    <property type="match status" value="1"/>
</dbReference>
<accession>A0A6V8SGG0</accession>
<reference evidence="1 2" key="1">
    <citation type="submission" date="2020-07" db="EMBL/GenBank/DDBJ databases">
        <title>A new beta-1,3-glucan-decomposing anaerobic bacterium isolated from anoxic soil subjected to biological soil disinfestation.</title>
        <authorList>
            <person name="Ueki A."/>
            <person name="Tonouchi A."/>
        </authorList>
    </citation>
    <scope>NUCLEOTIDE SEQUENCE [LARGE SCALE GENOMIC DNA]</scope>
    <source>
        <strain evidence="1 2">TW1</strain>
    </source>
</reference>
<protein>
    <submittedName>
        <fullName evidence="1">Uncharacterized protein</fullName>
    </submittedName>
</protein>
<proteinExistence type="predicted"/>
<evidence type="ECO:0000313" key="1">
    <source>
        <dbReference type="EMBL" id="GFP76267.1"/>
    </source>
</evidence>
<dbReference type="PANTHER" id="PTHR43611:SF3">
    <property type="entry name" value="FLAVIN MONONUCLEOTIDE HYDROLASE 1, CHLOROPLATIC"/>
    <property type="match status" value="1"/>
</dbReference>
<keyword evidence="2" id="KW-1185">Reference proteome</keyword>
<organism evidence="1 2">
    <name type="scientific">Clostridium fungisolvens</name>
    <dbReference type="NCBI Taxonomy" id="1604897"/>
    <lineage>
        <taxon>Bacteria</taxon>
        <taxon>Bacillati</taxon>
        <taxon>Bacillota</taxon>
        <taxon>Clostridia</taxon>
        <taxon>Eubacteriales</taxon>
        <taxon>Clostridiaceae</taxon>
        <taxon>Clostridium</taxon>
    </lineage>
</organism>
<dbReference type="NCBIfam" id="TIGR01549">
    <property type="entry name" value="HAD-SF-IA-v1"/>
    <property type="match status" value="1"/>
</dbReference>
<dbReference type="RefSeq" id="WP_183277707.1">
    <property type="nucleotide sequence ID" value="NZ_BLZR01000001.1"/>
</dbReference>
<dbReference type="InterPro" id="IPR036412">
    <property type="entry name" value="HAD-like_sf"/>
</dbReference>
<comment type="caution">
    <text evidence="1">The sequence shown here is derived from an EMBL/GenBank/DDBJ whole genome shotgun (WGS) entry which is preliminary data.</text>
</comment>
<dbReference type="InterPro" id="IPR023214">
    <property type="entry name" value="HAD_sf"/>
</dbReference>
<gene>
    <name evidence="1" type="ORF">bsdtw1_02368</name>
</gene>
<dbReference type="Pfam" id="PF00702">
    <property type="entry name" value="Hydrolase"/>
    <property type="match status" value="1"/>
</dbReference>
<dbReference type="InterPro" id="IPR006439">
    <property type="entry name" value="HAD-SF_hydro_IA"/>
</dbReference>